<dbReference type="GO" id="GO:0006310">
    <property type="term" value="P:DNA recombination"/>
    <property type="evidence" value="ECO:0007669"/>
    <property type="project" value="TreeGrafter"/>
</dbReference>
<dbReference type="CDD" id="cd17925">
    <property type="entry name" value="DEXDc_ComFA"/>
    <property type="match status" value="1"/>
</dbReference>
<dbReference type="PANTHER" id="PTHR30580">
    <property type="entry name" value="PRIMOSOMAL PROTEIN N"/>
    <property type="match status" value="1"/>
</dbReference>
<dbReference type="EMBL" id="CP008876">
    <property type="protein sequence ID" value="AIF68047.1"/>
    <property type="molecule type" value="Genomic_DNA"/>
</dbReference>
<accession>A0A075LPZ4</accession>
<dbReference type="HOGENOM" id="CLU_024742_0_0_9"/>
<dbReference type="GO" id="GO:0016787">
    <property type="term" value="F:hydrolase activity"/>
    <property type="evidence" value="ECO:0007669"/>
    <property type="project" value="InterPro"/>
</dbReference>
<dbReference type="SMART" id="SM00490">
    <property type="entry name" value="HELICc"/>
    <property type="match status" value="1"/>
</dbReference>
<dbReference type="RefSeq" id="WP_038564515.1">
    <property type="nucleotide sequence ID" value="NZ_CP008876.1"/>
</dbReference>
<name>A0A075LPZ4_9BACI</name>
<keyword evidence="3" id="KW-0238">DNA-binding</keyword>
<dbReference type="KEGG" id="tap:GZ22_16345"/>
<dbReference type="GO" id="GO:0005524">
    <property type="term" value="F:ATP binding"/>
    <property type="evidence" value="ECO:0007669"/>
    <property type="project" value="UniProtKB-KW"/>
</dbReference>
<dbReference type="InterPro" id="IPR001650">
    <property type="entry name" value="Helicase_C-like"/>
</dbReference>
<dbReference type="Proteomes" id="UP000027980">
    <property type="component" value="Chromosome"/>
</dbReference>
<dbReference type="OrthoDB" id="2077914at2"/>
<dbReference type="InterPro" id="IPR006935">
    <property type="entry name" value="Helicase/UvrB_N"/>
</dbReference>
<keyword evidence="2" id="KW-0067">ATP-binding</keyword>
<dbReference type="GO" id="GO:0003677">
    <property type="term" value="F:DNA binding"/>
    <property type="evidence" value="ECO:0007669"/>
    <property type="project" value="UniProtKB-KW"/>
</dbReference>
<sequence>MELDPKRYAGKRLLRREIPLSTTALREALQHQYFKQIPTLRKEKNILYCNRCNATQPHLQNINCQNCGSTHLYCRNCIQMGRVSYCEFFYEWAGPNPDWHIHNNPCAWEGELTKHQQIAADAIDQTMKQNGKLLVHAVCGAGKTEMLFQGIATSLQQGKRICLATPRADVVRELLPRFQQAFPTVTVQALYGGSPDKTGDGQLILATTHQLLRFYHAFDVLIIDEIDAFPFHADPMLHVASEKAKKQTCASIFLTATPRQKEKRQIAAKTLPHVFVPVRFHGQPLPVPASKLCFGLHKQLRKGTLPKGLLRWLNNRRNPIRQVLIFLPTVVLADRLQEEAIEVLLPFAHKILPKREAETLIRTVHAADKDREAKVQAFRNRETAIILTTTILERGVTFPSVDVAILDAAHDVFDEAALVQIAGRAGRSPADPTGEVIFFHEGRSDAMDKAVRAIQVMNRRAKRL</sequence>
<dbReference type="GO" id="GO:0006302">
    <property type="term" value="P:double-strand break repair"/>
    <property type="evidence" value="ECO:0007669"/>
    <property type="project" value="TreeGrafter"/>
</dbReference>
<dbReference type="Gene3D" id="3.40.50.300">
    <property type="entry name" value="P-loop containing nucleotide triphosphate hydrolases"/>
    <property type="match status" value="2"/>
</dbReference>
<proteinExistence type="predicted"/>
<evidence type="ECO:0000256" key="1">
    <source>
        <dbReference type="ARBA" id="ARBA00022741"/>
    </source>
</evidence>
<dbReference type="Pfam" id="PF00271">
    <property type="entry name" value="Helicase_C"/>
    <property type="match status" value="1"/>
</dbReference>
<protein>
    <recommendedName>
        <fullName evidence="8">Competence protein</fullName>
    </recommendedName>
</protein>
<dbReference type="AlphaFoldDB" id="A0A075LPZ4"/>
<evidence type="ECO:0000256" key="2">
    <source>
        <dbReference type="ARBA" id="ARBA00022840"/>
    </source>
</evidence>
<feature type="domain" description="Helicase C-terminal" evidence="5">
    <location>
        <begin position="304"/>
        <end position="464"/>
    </location>
</feature>
<evidence type="ECO:0000259" key="5">
    <source>
        <dbReference type="PROSITE" id="PS51194"/>
    </source>
</evidence>
<evidence type="ECO:0000256" key="3">
    <source>
        <dbReference type="ARBA" id="ARBA00023125"/>
    </source>
</evidence>
<evidence type="ECO:0000313" key="6">
    <source>
        <dbReference type="EMBL" id="AIF68047.1"/>
    </source>
</evidence>
<dbReference type="PANTHER" id="PTHR30580:SF1">
    <property type="entry name" value="COMF OPERON PROTEIN 1"/>
    <property type="match status" value="1"/>
</dbReference>
<evidence type="ECO:0000259" key="4">
    <source>
        <dbReference type="PROSITE" id="PS51192"/>
    </source>
</evidence>
<feature type="domain" description="Helicase ATP-binding" evidence="4">
    <location>
        <begin position="124"/>
        <end position="276"/>
    </location>
</feature>
<reference evidence="6 7" key="1">
    <citation type="submission" date="2014-07" db="EMBL/GenBank/DDBJ databases">
        <title>Complete genome sequence of a moderately halophilic bacterium Terribacillus aidingensis MP602, isolated from Cryptomeria fortunei in Tianmu mountain in China.</title>
        <authorList>
            <person name="Wang Y."/>
            <person name="Lu P."/>
            <person name="Zhang L."/>
        </authorList>
    </citation>
    <scope>NUCLEOTIDE SEQUENCE [LARGE SCALE GENOMIC DNA]</scope>
    <source>
        <strain evidence="6 7">MP602</strain>
    </source>
</reference>
<gene>
    <name evidence="6" type="ORF">GZ22_16345</name>
</gene>
<dbReference type="SMART" id="SM00487">
    <property type="entry name" value="DEXDc"/>
    <property type="match status" value="1"/>
</dbReference>
<keyword evidence="1" id="KW-0547">Nucleotide-binding</keyword>
<dbReference type="InterPro" id="IPR014001">
    <property type="entry name" value="Helicase_ATP-bd"/>
</dbReference>
<organism evidence="6 7">
    <name type="scientific">Terribacillus saccharophilus</name>
    <dbReference type="NCBI Taxonomy" id="361277"/>
    <lineage>
        <taxon>Bacteria</taxon>
        <taxon>Bacillati</taxon>
        <taxon>Bacillota</taxon>
        <taxon>Bacilli</taxon>
        <taxon>Bacillales</taxon>
        <taxon>Bacillaceae</taxon>
        <taxon>Terribacillus</taxon>
    </lineage>
</organism>
<dbReference type="GeneID" id="34222946"/>
<dbReference type="PROSITE" id="PS51194">
    <property type="entry name" value="HELICASE_CTER"/>
    <property type="match status" value="1"/>
</dbReference>
<dbReference type="Pfam" id="PF04851">
    <property type="entry name" value="ResIII"/>
    <property type="match status" value="1"/>
</dbReference>
<dbReference type="InterPro" id="IPR027417">
    <property type="entry name" value="P-loop_NTPase"/>
</dbReference>
<evidence type="ECO:0000313" key="7">
    <source>
        <dbReference type="Proteomes" id="UP000027980"/>
    </source>
</evidence>
<evidence type="ECO:0008006" key="8">
    <source>
        <dbReference type="Google" id="ProtNLM"/>
    </source>
</evidence>
<dbReference type="SUPFAM" id="SSF52540">
    <property type="entry name" value="P-loop containing nucleoside triphosphate hydrolases"/>
    <property type="match status" value="1"/>
</dbReference>
<dbReference type="GO" id="GO:0006270">
    <property type="term" value="P:DNA replication initiation"/>
    <property type="evidence" value="ECO:0007669"/>
    <property type="project" value="TreeGrafter"/>
</dbReference>
<dbReference type="GO" id="GO:0043138">
    <property type="term" value="F:3'-5' DNA helicase activity"/>
    <property type="evidence" value="ECO:0007669"/>
    <property type="project" value="TreeGrafter"/>
</dbReference>
<dbReference type="PROSITE" id="PS51192">
    <property type="entry name" value="HELICASE_ATP_BIND_1"/>
    <property type="match status" value="1"/>
</dbReference>